<sequence>MIVRVIYRKEGLYMNIFVEKMKSKLESEDRINELSPKETLEKLGFKDGMILCDIGAGTGLFSNIAAKISSNSIYALDISDDMLEYLEEKKKELSLSNLIPTKVVGDTLPLESEKADLAIMVTVLHEVNNQKEMLKEIKRVIKEDGRAFIVEFHNSETPFGPPLSRRIDSKDLISLSKEAGFTKVEEINLGVNMYGIILEK</sequence>
<dbReference type="PANTHER" id="PTHR43591">
    <property type="entry name" value="METHYLTRANSFERASE"/>
    <property type="match status" value="1"/>
</dbReference>
<proteinExistence type="predicted"/>
<protein>
    <submittedName>
        <fullName evidence="2">Methyltransferase domain-containing protein</fullName>
    </submittedName>
</protein>
<accession>A0A4S2DQ81</accession>
<dbReference type="OrthoDB" id="9784101at2"/>
<keyword evidence="2" id="KW-0808">Transferase</keyword>
<dbReference type="EMBL" id="SRYR01000001">
    <property type="protein sequence ID" value="TGY44012.1"/>
    <property type="molecule type" value="Genomic_DNA"/>
</dbReference>
<dbReference type="SUPFAM" id="SSF53335">
    <property type="entry name" value="S-adenosyl-L-methionine-dependent methyltransferases"/>
    <property type="match status" value="1"/>
</dbReference>
<evidence type="ECO:0000313" key="2">
    <source>
        <dbReference type="EMBL" id="TGY44012.1"/>
    </source>
</evidence>
<dbReference type="GO" id="GO:0032259">
    <property type="term" value="P:methylation"/>
    <property type="evidence" value="ECO:0007669"/>
    <property type="project" value="UniProtKB-KW"/>
</dbReference>
<dbReference type="Gene3D" id="3.40.50.150">
    <property type="entry name" value="Vaccinia Virus protein VP39"/>
    <property type="match status" value="1"/>
</dbReference>
<dbReference type="GO" id="GO:0008757">
    <property type="term" value="F:S-adenosylmethionine-dependent methyltransferase activity"/>
    <property type="evidence" value="ECO:0007669"/>
    <property type="project" value="InterPro"/>
</dbReference>
<evidence type="ECO:0000259" key="1">
    <source>
        <dbReference type="Pfam" id="PF08241"/>
    </source>
</evidence>
<dbReference type="InterPro" id="IPR029063">
    <property type="entry name" value="SAM-dependent_MTases_sf"/>
</dbReference>
<keyword evidence="3" id="KW-1185">Reference proteome</keyword>
<dbReference type="Pfam" id="PF08241">
    <property type="entry name" value="Methyltransf_11"/>
    <property type="match status" value="1"/>
</dbReference>
<feature type="domain" description="Methyltransferase type 11" evidence="1">
    <location>
        <begin position="53"/>
        <end position="149"/>
    </location>
</feature>
<dbReference type="Proteomes" id="UP000306888">
    <property type="component" value="Unassembled WGS sequence"/>
</dbReference>
<organism evidence="2 3">
    <name type="scientific">Clostridium sartagoforme</name>
    <dbReference type="NCBI Taxonomy" id="84031"/>
    <lineage>
        <taxon>Bacteria</taxon>
        <taxon>Bacillati</taxon>
        <taxon>Bacillota</taxon>
        <taxon>Clostridia</taxon>
        <taxon>Eubacteriales</taxon>
        <taxon>Clostridiaceae</taxon>
        <taxon>Clostridium</taxon>
    </lineage>
</organism>
<keyword evidence="2" id="KW-0489">Methyltransferase</keyword>
<reference evidence="2 3" key="1">
    <citation type="submission" date="2019-04" db="EMBL/GenBank/DDBJ databases">
        <title>Microbes associate with the intestines of laboratory mice.</title>
        <authorList>
            <person name="Navarre W."/>
            <person name="Wong E."/>
            <person name="Huang K."/>
            <person name="Tropini C."/>
            <person name="Ng K."/>
            <person name="Yu B."/>
        </authorList>
    </citation>
    <scope>NUCLEOTIDE SEQUENCE [LARGE SCALE GENOMIC DNA]</scope>
    <source>
        <strain evidence="2 3">NM50_B9-20</strain>
    </source>
</reference>
<name>A0A4S2DQ81_9CLOT</name>
<dbReference type="InterPro" id="IPR013216">
    <property type="entry name" value="Methyltransf_11"/>
</dbReference>
<evidence type="ECO:0000313" key="3">
    <source>
        <dbReference type="Proteomes" id="UP000306888"/>
    </source>
</evidence>
<gene>
    <name evidence="2" type="ORF">E5347_04115</name>
</gene>
<dbReference type="CDD" id="cd02440">
    <property type="entry name" value="AdoMet_MTases"/>
    <property type="match status" value="1"/>
</dbReference>
<comment type="caution">
    <text evidence="2">The sequence shown here is derived from an EMBL/GenBank/DDBJ whole genome shotgun (WGS) entry which is preliminary data.</text>
</comment>
<dbReference type="AlphaFoldDB" id="A0A4S2DQ81"/>